<evidence type="ECO:0000313" key="1">
    <source>
        <dbReference type="EMBL" id="ADB34835.1"/>
    </source>
</evidence>
<gene>
    <name evidence="1" type="ordered locus">Kfla_5831</name>
</gene>
<organism evidence="1 2">
    <name type="scientific">Kribbella flavida (strain DSM 17836 / JCM 10339 / NBRC 14399)</name>
    <dbReference type="NCBI Taxonomy" id="479435"/>
    <lineage>
        <taxon>Bacteria</taxon>
        <taxon>Bacillati</taxon>
        <taxon>Actinomycetota</taxon>
        <taxon>Actinomycetes</taxon>
        <taxon>Propionibacteriales</taxon>
        <taxon>Kribbellaceae</taxon>
        <taxon>Kribbella</taxon>
    </lineage>
</organism>
<sequence>MPAEDEEGGRGLRLDVALDVLESHGLAVRIGVLRGENTGKMLVRR</sequence>
<dbReference type="RefSeq" id="WP_012923389.1">
    <property type="nucleotide sequence ID" value="NC_013729.1"/>
</dbReference>
<dbReference type="Proteomes" id="UP000007967">
    <property type="component" value="Chromosome"/>
</dbReference>
<reference evidence="1 2" key="2">
    <citation type="journal article" date="2010" name="Stand. Genomic Sci.">
        <title>Complete genome sequence of Kribbella flavida type strain (IFO 14399).</title>
        <authorList>
            <person name="Pukall R."/>
            <person name="Lapidus A."/>
            <person name="Glavina Del Rio T."/>
            <person name="Copeland A."/>
            <person name="Tice H."/>
            <person name="Cheng J.-F."/>
            <person name="Lucas S."/>
            <person name="Chen F."/>
            <person name="Nolan M."/>
            <person name="LaButti K."/>
            <person name="Pati A."/>
            <person name="Ivanova N."/>
            <person name="Mavrommatis K."/>
            <person name="Mikhailova N."/>
            <person name="Pitluck S."/>
            <person name="Bruce D."/>
            <person name="Goodwin L."/>
            <person name="Land M."/>
            <person name="Hauser L."/>
            <person name="Chang Y.-J."/>
            <person name="Jeffries C.D."/>
            <person name="Chen A."/>
            <person name="Palaniappan K."/>
            <person name="Chain P."/>
            <person name="Rohde M."/>
            <person name="Goeker M."/>
            <person name="Bristow J."/>
            <person name="Eisen J.A."/>
            <person name="Markowitz V."/>
            <person name="Hugenholtz P."/>
            <person name="Kyrpides N.C."/>
            <person name="Klenk H.-P."/>
            <person name="Brettin T."/>
        </authorList>
    </citation>
    <scope>NUCLEOTIDE SEQUENCE [LARGE SCALE GENOMIC DNA]</scope>
    <source>
        <strain evidence="2">DSM 17836 / JCM 10339 / NBRC 14399</strain>
    </source>
</reference>
<protein>
    <submittedName>
        <fullName evidence="1">Uncharacterized protein</fullName>
    </submittedName>
</protein>
<name>D2PQD3_KRIFD</name>
<dbReference type="STRING" id="479435.Kfla_5831"/>
<evidence type="ECO:0000313" key="2">
    <source>
        <dbReference type="Proteomes" id="UP000007967"/>
    </source>
</evidence>
<dbReference type="KEGG" id="kfl:Kfla_5831"/>
<reference evidence="2" key="1">
    <citation type="submission" date="2009-09" db="EMBL/GenBank/DDBJ databases">
        <title>The complete genome of Kribbella flavida DSM 17836.</title>
        <authorList>
            <consortium name="US DOE Joint Genome Institute (JGI-PGF)"/>
            <person name="Lucas S."/>
            <person name="Copeland A."/>
            <person name="Lapidus A."/>
            <person name="Glavina del Rio T."/>
            <person name="Dalin E."/>
            <person name="Tice H."/>
            <person name="Bruce D."/>
            <person name="Goodwin L."/>
            <person name="Pitluck S."/>
            <person name="Kyrpides N."/>
            <person name="Mavromatis K."/>
            <person name="Ivanova N."/>
            <person name="Saunders E."/>
            <person name="Brettin T."/>
            <person name="Detter J.C."/>
            <person name="Han C."/>
            <person name="Larimer F."/>
            <person name="Land M."/>
            <person name="Hauser L."/>
            <person name="Markowitz V."/>
            <person name="Cheng J.-F."/>
            <person name="Hugenholtz P."/>
            <person name="Woyke T."/>
            <person name="Wu D."/>
            <person name="Pukall R."/>
            <person name="Klenk H.-P."/>
            <person name="Eisen J.A."/>
        </authorList>
    </citation>
    <scope>NUCLEOTIDE SEQUENCE [LARGE SCALE GENOMIC DNA]</scope>
    <source>
        <strain evidence="2">DSM 17836 / JCM 10339 / NBRC 14399</strain>
    </source>
</reference>
<proteinExistence type="predicted"/>
<keyword evidence="2" id="KW-1185">Reference proteome</keyword>
<dbReference type="AlphaFoldDB" id="D2PQD3"/>
<accession>D2PQD3</accession>
<dbReference type="HOGENOM" id="CLU_3201099_0_0_11"/>
<dbReference type="EMBL" id="CP001736">
    <property type="protein sequence ID" value="ADB34835.1"/>
    <property type="molecule type" value="Genomic_DNA"/>
</dbReference>